<dbReference type="InterPro" id="IPR000551">
    <property type="entry name" value="MerR-type_HTH_dom"/>
</dbReference>
<dbReference type="Proteomes" id="UP001165524">
    <property type="component" value="Unassembled WGS sequence"/>
</dbReference>
<dbReference type="SUPFAM" id="SSF46955">
    <property type="entry name" value="Putative DNA-binding domain"/>
    <property type="match status" value="1"/>
</dbReference>
<dbReference type="Pfam" id="PF13411">
    <property type="entry name" value="MerR_1"/>
    <property type="match status" value="1"/>
</dbReference>
<evidence type="ECO:0000313" key="3">
    <source>
        <dbReference type="EMBL" id="MCK0536204.1"/>
    </source>
</evidence>
<evidence type="ECO:0000313" key="4">
    <source>
        <dbReference type="Proteomes" id="UP001165524"/>
    </source>
</evidence>
<gene>
    <name evidence="3" type="ORF">MU846_00585</name>
</gene>
<evidence type="ECO:0000259" key="2">
    <source>
        <dbReference type="PROSITE" id="PS50937"/>
    </source>
</evidence>
<keyword evidence="4" id="KW-1185">Reference proteome</keyword>
<dbReference type="PANTHER" id="PTHR30204:SF93">
    <property type="entry name" value="HTH MERR-TYPE DOMAIN-CONTAINING PROTEIN"/>
    <property type="match status" value="1"/>
</dbReference>
<keyword evidence="1" id="KW-0238">DNA-binding</keyword>
<dbReference type="RefSeq" id="WP_246947200.1">
    <property type="nucleotide sequence ID" value="NZ_JALKII010000001.1"/>
</dbReference>
<proteinExistence type="predicted"/>
<organism evidence="3 4">
    <name type="scientific">Alcanivorax quisquiliarum</name>
    <dbReference type="NCBI Taxonomy" id="2933565"/>
    <lineage>
        <taxon>Bacteria</taxon>
        <taxon>Pseudomonadati</taxon>
        <taxon>Pseudomonadota</taxon>
        <taxon>Gammaproteobacteria</taxon>
        <taxon>Oceanospirillales</taxon>
        <taxon>Alcanivoracaceae</taxon>
        <taxon>Alcanivorax</taxon>
    </lineage>
</organism>
<protein>
    <submittedName>
        <fullName evidence="3">MerR family transcriptional regulator</fullName>
    </submittedName>
</protein>
<dbReference type="EMBL" id="JALKII010000001">
    <property type="protein sequence ID" value="MCK0536204.1"/>
    <property type="molecule type" value="Genomic_DNA"/>
</dbReference>
<name>A0ABT0E3D8_9GAMM</name>
<evidence type="ECO:0000256" key="1">
    <source>
        <dbReference type="ARBA" id="ARBA00023125"/>
    </source>
</evidence>
<comment type="caution">
    <text evidence="3">The sequence shown here is derived from an EMBL/GenBank/DDBJ whole genome shotgun (WGS) entry which is preliminary data.</text>
</comment>
<dbReference type="InterPro" id="IPR047057">
    <property type="entry name" value="MerR_fam"/>
</dbReference>
<dbReference type="CDD" id="cd04778">
    <property type="entry name" value="HTH_MerR-like_sg2"/>
    <property type="match status" value="1"/>
</dbReference>
<dbReference type="InterPro" id="IPR009061">
    <property type="entry name" value="DNA-bd_dom_put_sf"/>
</dbReference>
<sequence length="284" mass="31909">MTPTAIFQSLRKFVRQPAAPVEHREGLEFTIDELARTADTTVRNVRAYQDRGLLPPPEKRGRTGIYSDVHLARLRIIGQLLNRGFTLANIRDLLTAWEQGRDLNDILGLEVVVTSPWSDEAPSYISYEELLEYFGDQLTQDVLLKAVQLGYIIPEADRLRVPSPRILNAGRELSAAGIPLEALLDEVNKVRLEVDRIADGFVRLVTTHLIDKKYGDSELPRGEDVPNLAHFIQRVRPLADMVVSAELARILDKAINKVLVDRLANVLTHLQESEGSDPRISPDQ</sequence>
<reference evidence="3" key="1">
    <citation type="submission" date="2022-04" db="EMBL/GenBank/DDBJ databases">
        <title>Alcanivorax sp. CY1518 draft genome sequence.</title>
        <authorList>
            <person name="Zhao G."/>
            <person name="An M."/>
        </authorList>
    </citation>
    <scope>NUCLEOTIDE SEQUENCE</scope>
    <source>
        <strain evidence="3">CY1518</strain>
    </source>
</reference>
<accession>A0ABT0E3D8</accession>
<dbReference type="SMART" id="SM00422">
    <property type="entry name" value="HTH_MERR"/>
    <property type="match status" value="1"/>
</dbReference>
<dbReference type="Gene3D" id="1.10.1660.10">
    <property type="match status" value="1"/>
</dbReference>
<dbReference type="PANTHER" id="PTHR30204">
    <property type="entry name" value="REDOX-CYCLING DRUG-SENSING TRANSCRIPTIONAL ACTIVATOR SOXR"/>
    <property type="match status" value="1"/>
</dbReference>
<feature type="domain" description="HTH merR-type" evidence="2">
    <location>
        <begin position="28"/>
        <end position="96"/>
    </location>
</feature>
<dbReference type="PROSITE" id="PS50937">
    <property type="entry name" value="HTH_MERR_2"/>
    <property type="match status" value="1"/>
</dbReference>